<evidence type="ECO:0000313" key="2">
    <source>
        <dbReference type="EMBL" id="PAL20543.1"/>
    </source>
</evidence>
<dbReference type="Proteomes" id="UP000216033">
    <property type="component" value="Unassembled WGS sequence"/>
</dbReference>
<evidence type="ECO:0000313" key="3">
    <source>
        <dbReference type="Proteomes" id="UP000216033"/>
    </source>
</evidence>
<protein>
    <recommendedName>
        <fullName evidence="4">DUF1173 domain-containing protein</fullName>
    </recommendedName>
</protein>
<gene>
    <name evidence="2" type="ORF">B9K05_12920</name>
</gene>
<dbReference type="InterPro" id="IPR009553">
    <property type="entry name" value="DUF1173"/>
</dbReference>
<dbReference type="AlphaFoldDB" id="A0A270B6C1"/>
<sequence length="472" mass="53583">MCVRALQAGFLRMCVMGDWITFPNGKKGRRAWENDTHRVAAWQSLLRSAHDVLPRPFCDCRHHGHNLELVVRRTVRKERGQLAEAYHLARMPRQGGLHYIDCPFHEVDPRQSGQAAYAPGVVQEMSDGSLRVALRRGLAIRDVAQAPSTIERDSARDSAAGRRAARPRQSRMTELGLLHLLWEKSGTNSWHRGIGRARMWWPGVRQRVMNAASDIMVGRGCPLGEYLVLIGYGDEDGPALLREKAQSCGQNWRMLLLGKVDSLRTLRSRPKPGQPGRPYTSLRFDGAQDYHLMVSASEDWLTRLSRRFPRAMHALDQERADRKIGVIGLVTANVQIRRDGTKLSVMAWADDIALMEVEPETLIPVESGYELQITRALVEAKRAFTKPLRFDAGNDVVHPDFILTDTHDPRGTPMEVFGRDDDRYLTRKAEKVAYYEEVYGVRHWWSWDVACSPRQWPPFPPAAPDGQGDEDE</sequence>
<reference evidence="2 3" key="1">
    <citation type="submission" date="2017-04" db="EMBL/GenBank/DDBJ databases">
        <title>Kefir bacterial isolates.</title>
        <authorList>
            <person name="Kim Y."/>
            <person name="Blasche S."/>
            <person name="Patil K.R."/>
        </authorList>
    </citation>
    <scope>NUCLEOTIDE SEQUENCE [LARGE SCALE GENOMIC DNA]</scope>
    <source>
        <strain evidence="2 3">KR-2</strain>
    </source>
</reference>
<comment type="caution">
    <text evidence="2">The sequence shown here is derived from an EMBL/GenBank/DDBJ whole genome shotgun (WGS) entry which is preliminary data.</text>
</comment>
<dbReference type="EMBL" id="NDFP01000021">
    <property type="protein sequence ID" value="PAL20543.1"/>
    <property type="molecule type" value="Genomic_DNA"/>
</dbReference>
<accession>A0A270B6C1</accession>
<name>A0A270B6C1_9PROT</name>
<feature type="compositionally biased region" description="Basic and acidic residues" evidence="1">
    <location>
        <begin position="150"/>
        <end position="160"/>
    </location>
</feature>
<organism evidence="2 3">
    <name type="scientific">Acetobacter syzygii</name>
    <dbReference type="NCBI Taxonomy" id="146476"/>
    <lineage>
        <taxon>Bacteria</taxon>
        <taxon>Pseudomonadati</taxon>
        <taxon>Pseudomonadota</taxon>
        <taxon>Alphaproteobacteria</taxon>
        <taxon>Acetobacterales</taxon>
        <taxon>Acetobacteraceae</taxon>
        <taxon>Acetobacter</taxon>
    </lineage>
</organism>
<proteinExistence type="predicted"/>
<keyword evidence="3" id="KW-1185">Reference proteome</keyword>
<evidence type="ECO:0000256" key="1">
    <source>
        <dbReference type="SAM" id="MobiDB-lite"/>
    </source>
</evidence>
<dbReference type="Pfam" id="PF06666">
    <property type="entry name" value="DUF1173"/>
    <property type="match status" value="1"/>
</dbReference>
<dbReference type="OrthoDB" id="7439415at2"/>
<feature type="region of interest" description="Disordered" evidence="1">
    <location>
        <begin position="149"/>
        <end position="168"/>
    </location>
</feature>
<evidence type="ECO:0008006" key="4">
    <source>
        <dbReference type="Google" id="ProtNLM"/>
    </source>
</evidence>